<accession>F9U7D4</accession>
<dbReference type="STRING" id="768671.ThimaDRAFT_0836"/>
<keyword evidence="2" id="KW-1185">Reference proteome</keyword>
<sequence length="122" mass="13209">MKDTRLTLTRSAATWNRPMFRATLIDEIQTLGADHPALQPLLQEGLRQTSAVADDALAVHLLSSREHEGHILVQFGIFYAIIIAGCSCADDPSPVDTITEHCELLLDIDLATGQARAALCDG</sequence>
<dbReference type="OrthoDB" id="9800518at2"/>
<name>F9U7D4_9GAMM</name>
<dbReference type="PATRIC" id="fig|768671.3.peg.894"/>
<dbReference type="AlphaFoldDB" id="F9U7D4"/>
<gene>
    <name evidence="1" type="ORF">ThimaDRAFT_0836</name>
</gene>
<dbReference type="Proteomes" id="UP000005459">
    <property type="component" value="Unassembled WGS sequence"/>
</dbReference>
<dbReference type="EMBL" id="AFWV01000002">
    <property type="protein sequence ID" value="EGV20160.1"/>
    <property type="molecule type" value="Genomic_DNA"/>
</dbReference>
<reference evidence="1 2" key="1">
    <citation type="submission" date="2011-06" db="EMBL/GenBank/DDBJ databases">
        <title>The draft genome of Thiocapsa marina 5811.</title>
        <authorList>
            <consortium name="US DOE Joint Genome Institute (JGI-PGF)"/>
            <person name="Lucas S."/>
            <person name="Han J."/>
            <person name="Cheng J.-F."/>
            <person name="Goodwin L."/>
            <person name="Pitluck S."/>
            <person name="Peters L."/>
            <person name="Land M.L."/>
            <person name="Hauser L."/>
            <person name="Vogl K."/>
            <person name="Liu Z."/>
            <person name="Imhoff J."/>
            <person name="Thiel V."/>
            <person name="Frigaard N.-U."/>
            <person name="Bryant D."/>
            <person name="Woyke T.J."/>
        </authorList>
    </citation>
    <scope>NUCLEOTIDE SEQUENCE [LARGE SCALE GENOMIC DNA]</scope>
    <source>
        <strain evidence="1 2">5811</strain>
    </source>
</reference>
<evidence type="ECO:0000313" key="1">
    <source>
        <dbReference type="EMBL" id="EGV20160.1"/>
    </source>
</evidence>
<organism evidence="1 2">
    <name type="scientific">Thiocapsa marina 5811</name>
    <dbReference type="NCBI Taxonomy" id="768671"/>
    <lineage>
        <taxon>Bacteria</taxon>
        <taxon>Pseudomonadati</taxon>
        <taxon>Pseudomonadota</taxon>
        <taxon>Gammaproteobacteria</taxon>
        <taxon>Chromatiales</taxon>
        <taxon>Chromatiaceae</taxon>
        <taxon>Thiocapsa</taxon>
    </lineage>
</organism>
<proteinExistence type="predicted"/>
<evidence type="ECO:0000313" key="2">
    <source>
        <dbReference type="Proteomes" id="UP000005459"/>
    </source>
</evidence>
<dbReference type="RefSeq" id="WP_007191713.1">
    <property type="nucleotide sequence ID" value="NZ_AFWV01000002.1"/>
</dbReference>
<dbReference type="eggNOG" id="ENOG503328Z">
    <property type="taxonomic scope" value="Bacteria"/>
</dbReference>
<protein>
    <submittedName>
        <fullName evidence="1">Uncharacterized protein</fullName>
    </submittedName>
</protein>